<accession>A0AC11BV67</accession>
<organism evidence="1">
    <name type="scientific">Ovis aries</name>
    <name type="common">Sheep</name>
    <dbReference type="NCBI Taxonomy" id="9940"/>
    <lineage>
        <taxon>Eukaryota</taxon>
        <taxon>Metazoa</taxon>
        <taxon>Chordata</taxon>
        <taxon>Craniata</taxon>
        <taxon>Vertebrata</taxon>
        <taxon>Euteleostomi</taxon>
        <taxon>Mammalia</taxon>
        <taxon>Eutheria</taxon>
        <taxon>Laurasiatheria</taxon>
        <taxon>Artiodactyla</taxon>
        <taxon>Ruminantia</taxon>
        <taxon>Pecora</taxon>
        <taxon>Bovidae</taxon>
        <taxon>Caprinae</taxon>
        <taxon>Ovis</taxon>
    </lineage>
</organism>
<reference evidence="1" key="3">
    <citation type="submission" date="2025-09" db="UniProtKB">
        <authorList>
            <consortium name="Ensembl"/>
        </authorList>
    </citation>
    <scope>IDENTIFICATION</scope>
</reference>
<dbReference type="Ensembl" id="ENSOART00020024500.2">
    <property type="protein sequence ID" value="ENSOARP00020020315.2"/>
    <property type="gene ID" value="ENSOARG00020015937.2"/>
</dbReference>
<evidence type="ECO:0000313" key="1">
    <source>
        <dbReference type="Ensembl" id="ENSOARP00020020315.2"/>
    </source>
</evidence>
<name>A0AC11BV67_SHEEP</name>
<proteinExistence type="predicted"/>
<protein>
    <submittedName>
        <fullName evidence="1">Uncharacterized protein</fullName>
    </submittedName>
</protein>
<reference evidence="1" key="2">
    <citation type="submission" date="2025-08" db="UniProtKB">
        <authorList>
            <consortium name="Ensembl"/>
        </authorList>
    </citation>
    <scope>IDENTIFICATION</scope>
</reference>
<gene>
    <name evidence="1" type="primary">LOC101122563</name>
</gene>
<reference evidence="1" key="1">
    <citation type="submission" date="2020-11" db="EMBL/GenBank/DDBJ databases">
        <authorList>
            <person name="Davenport K.M."/>
            <person name="Bickhart D.M."/>
            <person name="Smith T.P.L."/>
            <person name="Murdoch B.M."/>
            <person name="Rosen B.D."/>
        </authorList>
    </citation>
    <scope>NUCLEOTIDE SEQUENCE [LARGE SCALE GENOMIC DNA]</scope>
    <source>
        <strain evidence="1">OAR_USU_Benz2616</strain>
    </source>
</reference>
<sequence>MLRTQSVLSTSVEDRSMKWLGLLGLVALSECMVIIPITQMKSMREILRERNLLTNFSEERPYSLSQNAANDQNIIYHPLRNYHDFMYIGTIAIGTPPQEFTVIFDTGSSDLWVPSIHCHSPSCLTHNLFNPHKSTTFKLLDNRIDLIYASGSIEGVLGQDVIQIGNLLHFNQTFTLSQKLSKDFFQNVPFDGVLGLGFPSLAIQGTTPLFDNLKNLGLIPYPLFAFYLSSRRENGSVLMFGGVDHSYHTGKLNWVPVSRTHYWQITIGRISMNGEVIACTRGCQAIMDTGTTSLLGPRRHIAKIQTLIRVRPFGSLQHTVPCNITSTLPPLIFTIKGIDYPVPAQAYIYESSQGLCYSTFWNVKQLKNEAETWVLGNVFLKLYFSVYDQEKYRIGLAPAV</sequence>